<name>A0A1B2HVF8_9PSEU</name>
<evidence type="ECO:0000313" key="6">
    <source>
        <dbReference type="Proteomes" id="UP000093053"/>
    </source>
</evidence>
<dbReference type="Pfam" id="PF01740">
    <property type="entry name" value="STAS"/>
    <property type="match status" value="1"/>
</dbReference>
<dbReference type="AlphaFoldDB" id="A0A1B2HVF8"/>
<gene>
    <name evidence="5" type="ORF">BBK82_42675</name>
</gene>
<evidence type="ECO:0000256" key="2">
    <source>
        <dbReference type="RuleBase" id="RU003749"/>
    </source>
</evidence>
<reference evidence="5 6" key="1">
    <citation type="submission" date="2016-07" db="EMBL/GenBank/DDBJ databases">
        <title>Complete genome sequence of the Lentzea guizhouensis DHS C013.</title>
        <authorList>
            <person name="Cao C."/>
        </authorList>
    </citation>
    <scope>NUCLEOTIDE SEQUENCE [LARGE SCALE GENOMIC DNA]</scope>
    <source>
        <strain evidence="5 6">DHS C013</strain>
    </source>
</reference>
<dbReference type="InterPro" id="IPR036513">
    <property type="entry name" value="STAS_dom_sf"/>
</dbReference>
<feature type="domain" description="STAS" evidence="4">
    <location>
        <begin position="12"/>
        <end position="120"/>
    </location>
</feature>
<dbReference type="KEGG" id="led:BBK82_42675"/>
<dbReference type="InterPro" id="IPR002645">
    <property type="entry name" value="STAS_dom"/>
</dbReference>
<evidence type="ECO:0000256" key="3">
    <source>
        <dbReference type="SAM" id="Phobius"/>
    </source>
</evidence>
<dbReference type="PROSITE" id="PS50801">
    <property type="entry name" value="STAS"/>
    <property type="match status" value="1"/>
</dbReference>
<comment type="similarity">
    <text evidence="1 2">Belongs to the anti-sigma-factor antagonist family.</text>
</comment>
<keyword evidence="3" id="KW-1133">Transmembrane helix</keyword>
<dbReference type="Gene3D" id="3.30.750.24">
    <property type="entry name" value="STAS domain"/>
    <property type="match status" value="1"/>
</dbReference>
<dbReference type="CDD" id="cd07043">
    <property type="entry name" value="STAS_anti-anti-sigma_factors"/>
    <property type="match status" value="1"/>
</dbReference>
<sequence length="133" mass="14162">MTRAQSDGTSELKIETVEHDGVAVVALSGDIDITNSNRARLAIEAQLNNYPIGIVVYLAVGFLASTGLSLLGEAHRRAKLAGIGFAVVATERPARRTLLVAGMDRVLPLYETVPHAVEALRKASATEKPGFPR</sequence>
<dbReference type="PANTHER" id="PTHR33495">
    <property type="entry name" value="ANTI-SIGMA FACTOR ANTAGONIST TM_1081-RELATED-RELATED"/>
    <property type="match status" value="1"/>
</dbReference>
<keyword evidence="3" id="KW-0472">Membrane</keyword>
<evidence type="ECO:0000259" key="4">
    <source>
        <dbReference type="PROSITE" id="PS50801"/>
    </source>
</evidence>
<dbReference type="STRING" id="1586287.BBK82_42675"/>
<protein>
    <recommendedName>
        <fullName evidence="2">Anti-sigma factor antagonist</fullName>
    </recommendedName>
</protein>
<dbReference type="GO" id="GO:0043856">
    <property type="term" value="F:anti-sigma factor antagonist activity"/>
    <property type="evidence" value="ECO:0007669"/>
    <property type="project" value="InterPro"/>
</dbReference>
<dbReference type="NCBIfam" id="TIGR00377">
    <property type="entry name" value="ant_ant_sig"/>
    <property type="match status" value="1"/>
</dbReference>
<keyword evidence="3" id="KW-0812">Transmembrane</keyword>
<dbReference type="InterPro" id="IPR003658">
    <property type="entry name" value="Anti-sigma_ant"/>
</dbReference>
<keyword evidence="6" id="KW-1185">Reference proteome</keyword>
<accession>A0A1B2HVF8</accession>
<proteinExistence type="inferred from homology"/>
<evidence type="ECO:0000256" key="1">
    <source>
        <dbReference type="ARBA" id="ARBA00009013"/>
    </source>
</evidence>
<feature type="transmembrane region" description="Helical" evidence="3">
    <location>
        <begin position="50"/>
        <end position="71"/>
    </location>
</feature>
<dbReference type="EMBL" id="CP016793">
    <property type="protein sequence ID" value="ANZ41665.1"/>
    <property type="molecule type" value="Genomic_DNA"/>
</dbReference>
<dbReference type="SUPFAM" id="SSF52091">
    <property type="entry name" value="SpoIIaa-like"/>
    <property type="match status" value="1"/>
</dbReference>
<dbReference type="PANTHER" id="PTHR33495:SF2">
    <property type="entry name" value="ANTI-SIGMA FACTOR ANTAGONIST TM_1081-RELATED"/>
    <property type="match status" value="1"/>
</dbReference>
<organism evidence="5 6">
    <name type="scientific">Lentzea guizhouensis</name>
    <dbReference type="NCBI Taxonomy" id="1586287"/>
    <lineage>
        <taxon>Bacteria</taxon>
        <taxon>Bacillati</taxon>
        <taxon>Actinomycetota</taxon>
        <taxon>Actinomycetes</taxon>
        <taxon>Pseudonocardiales</taxon>
        <taxon>Pseudonocardiaceae</taxon>
        <taxon>Lentzea</taxon>
    </lineage>
</organism>
<evidence type="ECO:0000313" key="5">
    <source>
        <dbReference type="EMBL" id="ANZ41665.1"/>
    </source>
</evidence>
<dbReference type="Proteomes" id="UP000093053">
    <property type="component" value="Chromosome"/>
</dbReference>
<dbReference type="RefSeq" id="WP_065920000.1">
    <property type="nucleotide sequence ID" value="NZ_CP016793.1"/>
</dbReference>